<feature type="transmembrane region" description="Helical" evidence="8">
    <location>
        <begin position="92"/>
        <end position="111"/>
    </location>
</feature>
<feature type="transmembrane region" description="Helical" evidence="8">
    <location>
        <begin position="260"/>
        <end position="285"/>
    </location>
</feature>
<gene>
    <name evidence="10" type="ORF">MNBD_NITROSPINAE01-1918</name>
</gene>
<feature type="transmembrane region" description="Helical" evidence="8">
    <location>
        <begin position="412"/>
        <end position="434"/>
    </location>
</feature>
<dbReference type="InterPro" id="IPR038731">
    <property type="entry name" value="RgtA/B/C-like"/>
</dbReference>
<evidence type="ECO:0000256" key="6">
    <source>
        <dbReference type="ARBA" id="ARBA00022989"/>
    </source>
</evidence>
<feature type="transmembrane region" description="Helical" evidence="8">
    <location>
        <begin position="381"/>
        <end position="400"/>
    </location>
</feature>
<dbReference type="GO" id="GO:0010041">
    <property type="term" value="P:response to iron(III) ion"/>
    <property type="evidence" value="ECO:0007669"/>
    <property type="project" value="TreeGrafter"/>
</dbReference>
<sequence>MSSARVYGLTTLLFIITLTVLFLNLGDKNFWASHMESRRAEIAKQMVVTGDYLVPKLNGEKIFTKPPLFYWMIAASYNVTGKINEWAGRLPSAFFGALTILLLFLLGRALYDPLTGIISAFTLLTAHLFTYYARLAEMDILLTFFVTLAICFATLILYGKWTGKIAPFLLWGAMALGFLVKGPYALIFPLVAFFTFLLLKRDGWLMHIKTVFNPWAILTFAVIVAPWFLYVIFYDDAWIVFNEEVIGRISSHRGHSERGLFFYFESLSNFLPWALLLPFAIFFAMRDIGKNAMALSWLVGGFLVASLVTAKNHHYILPLYPAMALLVGQYIRAHIEGGLAGFYGFAGVTKWIGLLISLAAVTAITAFPLVFYFITYEISPVLIASFFLIPPMLYAFNQTWRFSVENRAGELWSGVFALVITLFIFAHAFAIPALNNMNSYKNFMLQSKKIIEPDAGLAMYAMENFQTTFYLDRTVTPLADHSLSDERIKELKLFLRGLNKDNYYVFTKKKYLSEVLKTTGGEVVLADDYFIAPGKSRELERLVLVNGKKTPDGGIK</sequence>
<keyword evidence="2" id="KW-1003">Cell membrane</keyword>
<dbReference type="PANTHER" id="PTHR33908:SF3">
    <property type="entry name" value="UNDECAPRENYL PHOSPHATE-ALPHA-4-AMINO-4-DEOXY-L-ARABINOSE ARABINOSYL TRANSFERASE"/>
    <property type="match status" value="1"/>
</dbReference>
<keyword evidence="6 8" id="KW-1133">Transmembrane helix</keyword>
<dbReference type="AlphaFoldDB" id="A0A3B1C6U9"/>
<protein>
    <recommendedName>
        <fullName evidence="9">Glycosyltransferase RgtA/B/C/D-like domain-containing protein</fullName>
    </recommendedName>
</protein>
<evidence type="ECO:0000256" key="7">
    <source>
        <dbReference type="ARBA" id="ARBA00023136"/>
    </source>
</evidence>
<feature type="transmembrane region" description="Helical" evidence="8">
    <location>
        <begin position="351"/>
        <end position="374"/>
    </location>
</feature>
<proteinExistence type="predicted"/>
<feature type="transmembrane region" description="Helical" evidence="8">
    <location>
        <begin position="6"/>
        <end position="25"/>
    </location>
</feature>
<feature type="transmembrane region" description="Helical" evidence="8">
    <location>
        <begin position="117"/>
        <end position="133"/>
    </location>
</feature>
<dbReference type="PANTHER" id="PTHR33908">
    <property type="entry name" value="MANNOSYLTRANSFERASE YKCB-RELATED"/>
    <property type="match status" value="1"/>
</dbReference>
<evidence type="ECO:0000256" key="8">
    <source>
        <dbReference type="SAM" id="Phobius"/>
    </source>
</evidence>
<keyword evidence="4" id="KW-0808">Transferase</keyword>
<dbReference type="GO" id="GO:0005886">
    <property type="term" value="C:plasma membrane"/>
    <property type="evidence" value="ECO:0007669"/>
    <property type="project" value="UniProtKB-SubCell"/>
</dbReference>
<name>A0A3B1C6U9_9ZZZZ</name>
<organism evidence="10">
    <name type="scientific">hydrothermal vent metagenome</name>
    <dbReference type="NCBI Taxonomy" id="652676"/>
    <lineage>
        <taxon>unclassified sequences</taxon>
        <taxon>metagenomes</taxon>
        <taxon>ecological metagenomes</taxon>
    </lineage>
</organism>
<feature type="transmembrane region" description="Helical" evidence="8">
    <location>
        <begin position="211"/>
        <end position="233"/>
    </location>
</feature>
<keyword evidence="7 8" id="KW-0472">Membrane</keyword>
<feature type="transmembrane region" description="Helical" evidence="8">
    <location>
        <begin position="292"/>
        <end position="310"/>
    </location>
</feature>
<feature type="transmembrane region" description="Helical" evidence="8">
    <location>
        <begin position="140"/>
        <end position="158"/>
    </location>
</feature>
<dbReference type="Pfam" id="PF13231">
    <property type="entry name" value="PMT_2"/>
    <property type="match status" value="1"/>
</dbReference>
<dbReference type="GO" id="GO:0009103">
    <property type="term" value="P:lipopolysaccharide biosynthetic process"/>
    <property type="evidence" value="ECO:0007669"/>
    <property type="project" value="TreeGrafter"/>
</dbReference>
<dbReference type="EMBL" id="UOGC01000104">
    <property type="protein sequence ID" value="VAX20363.1"/>
    <property type="molecule type" value="Genomic_DNA"/>
</dbReference>
<evidence type="ECO:0000256" key="2">
    <source>
        <dbReference type="ARBA" id="ARBA00022475"/>
    </source>
</evidence>
<feature type="domain" description="Glycosyltransferase RgtA/B/C/D-like" evidence="9">
    <location>
        <begin position="65"/>
        <end position="229"/>
    </location>
</feature>
<comment type="subcellular location">
    <subcellularLocation>
        <location evidence="1">Cell membrane</location>
        <topology evidence="1">Multi-pass membrane protein</topology>
    </subcellularLocation>
</comment>
<evidence type="ECO:0000259" key="9">
    <source>
        <dbReference type="Pfam" id="PF13231"/>
    </source>
</evidence>
<accession>A0A3B1C6U9</accession>
<feature type="transmembrane region" description="Helical" evidence="8">
    <location>
        <begin position="170"/>
        <end position="199"/>
    </location>
</feature>
<evidence type="ECO:0000256" key="3">
    <source>
        <dbReference type="ARBA" id="ARBA00022676"/>
    </source>
</evidence>
<dbReference type="InterPro" id="IPR050297">
    <property type="entry name" value="LipidA_mod_glycosyltrf_83"/>
</dbReference>
<dbReference type="GO" id="GO:0016763">
    <property type="term" value="F:pentosyltransferase activity"/>
    <property type="evidence" value="ECO:0007669"/>
    <property type="project" value="TreeGrafter"/>
</dbReference>
<evidence type="ECO:0000313" key="10">
    <source>
        <dbReference type="EMBL" id="VAX20363.1"/>
    </source>
</evidence>
<evidence type="ECO:0000256" key="4">
    <source>
        <dbReference type="ARBA" id="ARBA00022679"/>
    </source>
</evidence>
<keyword evidence="5 8" id="KW-0812">Transmembrane</keyword>
<keyword evidence="3" id="KW-0328">Glycosyltransferase</keyword>
<evidence type="ECO:0000256" key="5">
    <source>
        <dbReference type="ARBA" id="ARBA00022692"/>
    </source>
</evidence>
<reference evidence="10" key="1">
    <citation type="submission" date="2018-06" db="EMBL/GenBank/DDBJ databases">
        <authorList>
            <person name="Zhirakovskaya E."/>
        </authorList>
    </citation>
    <scope>NUCLEOTIDE SEQUENCE</scope>
</reference>
<evidence type="ECO:0000256" key="1">
    <source>
        <dbReference type="ARBA" id="ARBA00004651"/>
    </source>
</evidence>